<accession>A0A4R4Z563</accession>
<dbReference type="OrthoDB" id="3605644at2"/>
<dbReference type="InterPro" id="IPR043129">
    <property type="entry name" value="ATPase_NBD"/>
</dbReference>
<evidence type="ECO:0000313" key="1">
    <source>
        <dbReference type="EMBL" id="TDD53183.1"/>
    </source>
</evidence>
<dbReference type="Proteomes" id="UP000294947">
    <property type="component" value="Unassembled WGS sequence"/>
</dbReference>
<gene>
    <name evidence="1" type="ORF">E1288_10540</name>
</gene>
<dbReference type="InterPro" id="IPR036390">
    <property type="entry name" value="WH_DNA-bd_sf"/>
</dbReference>
<dbReference type="AlphaFoldDB" id="A0A4R4Z563"/>
<evidence type="ECO:0000313" key="2">
    <source>
        <dbReference type="Proteomes" id="UP000294947"/>
    </source>
</evidence>
<dbReference type="Gene3D" id="3.30.420.40">
    <property type="match status" value="1"/>
</dbReference>
<dbReference type="SUPFAM" id="SSF46785">
    <property type="entry name" value="Winged helix' DNA-binding domain"/>
    <property type="match status" value="1"/>
</dbReference>
<comment type="caution">
    <text evidence="1">The sequence shown here is derived from an EMBL/GenBank/DDBJ whole genome shotgun (WGS) entry which is preliminary data.</text>
</comment>
<organism evidence="1 2">
    <name type="scientific">Saccharopolyspora elongata</name>
    <dbReference type="NCBI Taxonomy" id="2530387"/>
    <lineage>
        <taxon>Bacteria</taxon>
        <taxon>Bacillati</taxon>
        <taxon>Actinomycetota</taxon>
        <taxon>Actinomycetes</taxon>
        <taxon>Pseudonocardiales</taxon>
        <taxon>Pseudonocardiaceae</taxon>
        <taxon>Saccharopolyspora</taxon>
    </lineage>
</organism>
<dbReference type="EMBL" id="SMKW01000010">
    <property type="protein sequence ID" value="TDD53183.1"/>
    <property type="molecule type" value="Genomic_DNA"/>
</dbReference>
<sequence length="160" mass="17280">MLGAIRQAGPLSRAAIEHRIALSTPTVSRQVTTLIDLGVVREVPELTRFGAVGRPRVPVDIDETVLAACGVHVGVSTTTIGLADLRGRLLAGETIPTPVGVPEDVLDFLADRIRAFLRRRPERGVVVRPGAGRPAVGRGPTRLRLRRSSWQRSPCWRSTG</sequence>
<dbReference type="InterPro" id="IPR036388">
    <property type="entry name" value="WH-like_DNA-bd_sf"/>
</dbReference>
<dbReference type="SUPFAM" id="SSF53067">
    <property type="entry name" value="Actin-like ATPase domain"/>
    <property type="match status" value="1"/>
</dbReference>
<protein>
    <submittedName>
        <fullName evidence="1">ROK family transcriptional regulator</fullName>
    </submittedName>
</protein>
<proteinExistence type="predicted"/>
<name>A0A4R4Z563_9PSEU</name>
<keyword evidence="2" id="KW-1185">Reference proteome</keyword>
<dbReference type="Gene3D" id="1.10.10.10">
    <property type="entry name" value="Winged helix-like DNA-binding domain superfamily/Winged helix DNA-binding domain"/>
    <property type="match status" value="1"/>
</dbReference>
<reference evidence="1 2" key="1">
    <citation type="submission" date="2019-03" db="EMBL/GenBank/DDBJ databases">
        <title>Draft genome sequences of novel Actinobacteria.</title>
        <authorList>
            <person name="Sahin N."/>
            <person name="Ay H."/>
            <person name="Saygin H."/>
        </authorList>
    </citation>
    <scope>NUCLEOTIDE SEQUENCE [LARGE SCALE GENOMIC DNA]</scope>
    <source>
        <strain evidence="1 2">7K502</strain>
    </source>
</reference>